<organism evidence="6 7">
    <name type="scientific">Rhodotorula paludigena</name>
    <dbReference type="NCBI Taxonomy" id="86838"/>
    <lineage>
        <taxon>Eukaryota</taxon>
        <taxon>Fungi</taxon>
        <taxon>Dikarya</taxon>
        <taxon>Basidiomycota</taxon>
        <taxon>Pucciniomycotina</taxon>
        <taxon>Microbotryomycetes</taxon>
        <taxon>Sporidiobolales</taxon>
        <taxon>Sporidiobolaceae</taxon>
        <taxon>Rhodotorula</taxon>
    </lineage>
</organism>
<evidence type="ECO:0000256" key="2">
    <source>
        <dbReference type="ARBA" id="ARBA00009802"/>
    </source>
</evidence>
<dbReference type="CDD" id="cd00093">
    <property type="entry name" value="HTH_XRE"/>
    <property type="match status" value="1"/>
</dbReference>
<dbReference type="SMART" id="SM01116">
    <property type="entry name" value="Cyanate_lyase"/>
    <property type="match status" value="1"/>
</dbReference>
<dbReference type="GO" id="GO:0008824">
    <property type="term" value="F:cyanate hydratase activity"/>
    <property type="evidence" value="ECO:0007669"/>
    <property type="project" value="InterPro"/>
</dbReference>
<dbReference type="EMBL" id="BQKY01000016">
    <property type="protein sequence ID" value="GJN94241.1"/>
    <property type="molecule type" value="Genomic_DNA"/>
</dbReference>
<comment type="similarity">
    <text evidence="2">Belongs to the MBF1 family.</text>
</comment>
<dbReference type="PANTHER" id="PTHR34186:SF2">
    <property type="entry name" value="CYANATE HYDRATASE"/>
    <property type="match status" value="1"/>
</dbReference>
<dbReference type="Gene3D" id="3.30.1160.10">
    <property type="entry name" value="Cyanate lyase, C-terminal domain"/>
    <property type="match status" value="1"/>
</dbReference>
<evidence type="ECO:0000256" key="4">
    <source>
        <dbReference type="ARBA" id="ARBA00035107"/>
    </source>
</evidence>
<keyword evidence="3" id="KW-0456">Lyase</keyword>
<evidence type="ECO:0000313" key="6">
    <source>
        <dbReference type="EMBL" id="GJN94241.1"/>
    </source>
</evidence>
<dbReference type="InterPro" id="IPR001387">
    <property type="entry name" value="Cro/C1-type_HTH"/>
</dbReference>
<dbReference type="Gene3D" id="1.10.260.40">
    <property type="entry name" value="lambda repressor-like DNA-binding domains"/>
    <property type="match status" value="1"/>
</dbReference>
<dbReference type="InterPro" id="IPR010982">
    <property type="entry name" value="Lambda_DNA-bd_dom_sf"/>
</dbReference>
<dbReference type="InterPro" id="IPR008076">
    <property type="entry name" value="Cyanase"/>
</dbReference>
<dbReference type="GO" id="GO:0003677">
    <property type="term" value="F:DNA binding"/>
    <property type="evidence" value="ECO:0007669"/>
    <property type="project" value="InterPro"/>
</dbReference>
<gene>
    <name evidence="6" type="ORF">Rhopal_007315-T1</name>
</gene>
<comment type="function">
    <text evidence="1">Catalyzes the reaction of cyanate with bicarbonate to produce ammonia and carbon dioxide.</text>
</comment>
<proteinExistence type="inferred from homology"/>
<dbReference type="AlphaFoldDB" id="A0AAV5GXM0"/>
<accession>A0AAV5GXM0</accession>
<evidence type="ECO:0000313" key="7">
    <source>
        <dbReference type="Proteomes" id="UP001342314"/>
    </source>
</evidence>
<reference evidence="6 7" key="1">
    <citation type="submission" date="2021-12" db="EMBL/GenBank/DDBJ databases">
        <title>High titer production of polyol ester of fatty acids by Rhodotorula paludigena BS15 towards product separation-free biomass refinery.</title>
        <authorList>
            <person name="Mano J."/>
            <person name="Ono H."/>
            <person name="Tanaka T."/>
            <person name="Naito K."/>
            <person name="Sushida H."/>
            <person name="Ike M."/>
            <person name="Tokuyasu K."/>
            <person name="Kitaoka M."/>
        </authorList>
    </citation>
    <scope>NUCLEOTIDE SEQUENCE [LARGE SCALE GENOMIC DNA]</scope>
    <source>
        <strain evidence="6 7">BS15</strain>
    </source>
</reference>
<sequence length="121" mass="13757">MTSVIQTLPQVHQSLFEAKKTKGETIAEKIGRDEVWVAALFYGQAKPTDEEVDKLARVLGIQAGPLHSHWHKHYFPERGQLTPMPPTDPTLYRLYEIIAVYGYAIKSCVHEKFGDGMYVLQ</sequence>
<feature type="domain" description="Cyanate lyase C-terminal" evidence="5">
    <location>
        <begin position="80"/>
        <end position="121"/>
    </location>
</feature>
<name>A0AAV5GXM0_9BASI</name>
<evidence type="ECO:0000259" key="5">
    <source>
        <dbReference type="SMART" id="SM01116"/>
    </source>
</evidence>
<dbReference type="InterPro" id="IPR003712">
    <property type="entry name" value="Cyanate_lyase_C"/>
</dbReference>
<dbReference type="PANTHER" id="PTHR34186">
    <property type="entry name" value="CYANATE HYDRATASE"/>
    <property type="match status" value="1"/>
</dbReference>
<evidence type="ECO:0000256" key="3">
    <source>
        <dbReference type="ARBA" id="ARBA00023239"/>
    </source>
</evidence>
<dbReference type="Pfam" id="PF02560">
    <property type="entry name" value="Cyanate_lyase"/>
    <property type="match status" value="1"/>
</dbReference>
<dbReference type="SUPFAM" id="SSF47413">
    <property type="entry name" value="lambda repressor-like DNA-binding domains"/>
    <property type="match status" value="1"/>
</dbReference>
<protein>
    <recommendedName>
        <fullName evidence="5">Cyanate lyase C-terminal domain-containing protein</fullName>
    </recommendedName>
</protein>
<keyword evidence="7" id="KW-1185">Reference proteome</keyword>
<comment type="function">
    <text evidence="4">Transcriptional coactivator that stimulates GCN4-dependent transcriptional activity by bridging the DNA-binding region of GCN4 and TBP (SPT15), thereby recruiting TBP to GCN4-bound promoters. Involved in induction of the ribosome quality control (RQC) pathway; a pathway that degrades nascent peptide chains during problematic translation. Required to prevent stalled ribosomes from frameshifting.</text>
</comment>
<dbReference type="InterPro" id="IPR036581">
    <property type="entry name" value="Cyanate_lyase_C_sf"/>
</dbReference>
<comment type="caution">
    <text evidence="6">The sequence shown here is derived from an EMBL/GenBank/DDBJ whole genome shotgun (WGS) entry which is preliminary data.</text>
</comment>
<evidence type="ECO:0000256" key="1">
    <source>
        <dbReference type="ARBA" id="ARBA00003561"/>
    </source>
</evidence>
<dbReference type="Proteomes" id="UP001342314">
    <property type="component" value="Unassembled WGS sequence"/>
</dbReference>
<dbReference type="PRINTS" id="PR01693">
    <property type="entry name" value="CYANASE"/>
</dbReference>
<dbReference type="SUPFAM" id="SSF55234">
    <property type="entry name" value="Cyanase C-terminal domain"/>
    <property type="match status" value="1"/>
</dbReference>